<accession>A0A931AXE0</accession>
<dbReference type="Gene3D" id="3.90.25.10">
    <property type="entry name" value="UDP-galactose 4-epimerase, domain 1"/>
    <property type="match status" value="1"/>
</dbReference>
<keyword evidence="2" id="KW-1185">Reference proteome</keyword>
<gene>
    <name evidence="1" type="ORF">I2501_01060</name>
</gene>
<dbReference type="Proteomes" id="UP000657385">
    <property type="component" value="Unassembled WGS sequence"/>
</dbReference>
<comment type="caution">
    <text evidence="1">The sequence shown here is derived from an EMBL/GenBank/DDBJ whole genome shotgun (WGS) entry which is preliminary data.</text>
</comment>
<proteinExistence type="predicted"/>
<sequence length="47" mass="4838">MSKLAAETSARSGTPVRYHDLPQADYASALTANGVPQASPIALVPLT</sequence>
<evidence type="ECO:0000313" key="2">
    <source>
        <dbReference type="Proteomes" id="UP000657385"/>
    </source>
</evidence>
<protein>
    <submittedName>
        <fullName evidence="1">Uncharacterized protein</fullName>
    </submittedName>
</protein>
<evidence type="ECO:0000313" key="1">
    <source>
        <dbReference type="EMBL" id="MBF9066624.1"/>
    </source>
</evidence>
<name>A0A931AXE0_9ACTN</name>
<dbReference type="EMBL" id="JADPRT010000001">
    <property type="protein sequence ID" value="MBF9066624.1"/>
    <property type="molecule type" value="Genomic_DNA"/>
</dbReference>
<organism evidence="1 2">
    <name type="scientific">Streptacidiphilus fuscans</name>
    <dbReference type="NCBI Taxonomy" id="2789292"/>
    <lineage>
        <taxon>Bacteria</taxon>
        <taxon>Bacillati</taxon>
        <taxon>Actinomycetota</taxon>
        <taxon>Actinomycetes</taxon>
        <taxon>Kitasatosporales</taxon>
        <taxon>Streptomycetaceae</taxon>
        <taxon>Streptacidiphilus</taxon>
    </lineage>
</organism>
<reference evidence="1" key="1">
    <citation type="submission" date="2020-11" db="EMBL/GenBank/DDBJ databases">
        <title>Isolation and identification of active actinomycetes.</title>
        <authorList>
            <person name="Yu B."/>
        </authorList>
    </citation>
    <scope>NUCLEOTIDE SEQUENCE</scope>
    <source>
        <strain evidence="1">NEAU-YB345</strain>
    </source>
</reference>
<dbReference type="AlphaFoldDB" id="A0A931AXE0"/>
<dbReference type="RefSeq" id="WP_196191819.1">
    <property type="nucleotide sequence ID" value="NZ_JADPRT010000001.1"/>
</dbReference>